<name>A0ABS3XEI4_9ACTN</name>
<evidence type="ECO:0000313" key="2">
    <source>
        <dbReference type="EMBL" id="MBO8193506.1"/>
    </source>
</evidence>
<dbReference type="InterPro" id="IPR045999">
    <property type="entry name" value="DUF5955"/>
</dbReference>
<reference evidence="2 3" key="1">
    <citation type="submission" date="2020-11" db="EMBL/GenBank/DDBJ databases">
        <title>Streptomyces spirodelae sp. nov., isolated from duckweed.</title>
        <authorList>
            <person name="Saimee Y."/>
            <person name="Duangmal K."/>
        </authorList>
    </citation>
    <scope>NUCLEOTIDE SEQUENCE [LARGE SCALE GENOMIC DNA]</scope>
    <source>
        <strain evidence="2 3">S16-07</strain>
    </source>
</reference>
<comment type="caution">
    <text evidence="2">The sequence shown here is derived from an EMBL/GenBank/DDBJ whole genome shotgun (WGS) entry which is preliminary data.</text>
</comment>
<keyword evidence="3" id="KW-1185">Reference proteome</keyword>
<dbReference type="Proteomes" id="UP001519064">
    <property type="component" value="Unassembled WGS sequence"/>
</dbReference>
<dbReference type="EMBL" id="JADKMA010000084">
    <property type="protein sequence ID" value="MBO8193506.1"/>
    <property type="molecule type" value="Genomic_DNA"/>
</dbReference>
<gene>
    <name evidence="2" type="ORF">ITI46_17840</name>
</gene>
<organism evidence="2 3">
    <name type="scientific">Streptomyces oryzae</name>
    <dbReference type="NCBI Taxonomy" id="1434886"/>
    <lineage>
        <taxon>Bacteria</taxon>
        <taxon>Bacillati</taxon>
        <taxon>Actinomycetota</taxon>
        <taxon>Actinomycetes</taxon>
        <taxon>Kitasatosporales</taxon>
        <taxon>Streptomycetaceae</taxon>
        <taxon>Streptomyces</taxon>
    </lineage>
</organism>
<dbReference type="Pfam" id="PF19380">
    <property type="entry name" value="DUF5955"/>
    <property type="match status" value="1"/>
</dbReference>
<evidence type="ECO:0000256" key="1">
    <source>
        <dbReference type="SAM" id="MobiDB-lite"/>
    </source>
</evidence>
<feature type="region of interest" description="Disordered" evidence="1">
    <location>
        <begin position="1"/>
        <end position="25"/>
    </location>
</feature>
<proteinExistence type="predicted"/>
<sequence length="116" mass="12291">MWGEKVRSETVGQRRTVAAGHDTGADPRIEALGRAVHRMRRALDAHPAELRDRREAERGLEALAASVRSGAPVAEELRHSLLLLAAAVGSVSALALPLAGVREAVELFGSGPRPTS</sequence>
<accession>A0ABS3XEI4</accession>
<protein>
    <submittedName>
        <fullName evidence="2">Uncharacterized protein</fullName>
    </submittedName>
</protein>
<evidence type="ECO:0000313" key="3">
    <source>
        <dbReference type="Proteomes" id="UP001519064"/>
    </source>
</evidence>